<dbReference type="PANTHER" id="PTHR28283">
    <property type="entry name" value="3',5'-CYCLIC-NUCLEOTIDE PHOSPHODIESTERASE 1"/>
    <property type="match status" value="1"/>
</dbReference>
<dbReference type="PRINTS" id="PR00388">
    <property type="entry name" value="PDIESTERASE2"/>
</dbReference>
<proteinExistence type="predicted"/>
<dbReference type="GO" id="GO:1902660">
    <property type="term" value="P:negative regulation of glucose mediated signaling pathway"/>
    <property type="evidence" value="ECO:0007669"/>
    <property type="project" value="TreeGrafter"/>
</dbReference>
<keyword evidence="3" id="KW-1185">Reference proteome</keyword>
<protein>
    <recommendedName>
        <fullName evidence="4">Cyclic-AMP phosphodiesterase</fullName>
    </recommendedName>
</protein>
<dbReference type="GO" id="GO:0004115">
    <property type="term" value="F:3',5'-cyclic-AMP phosphodiesterase activity"/>
    <property type="evidence" value="ECO:0007669"/>
    <property type="project" value="InterPro"/>
</dbReference>
<organism evidence="2 3">
    <name type="scientific">Trametes coccinea (strain BRFM310)</name>
    <name type="common">Pycnoporus coccineus</name>
    <dbReference type="NCBI Taxonomy" id="1353009"/>
    <lineage>
        <taxon>Eukaryota</taxon>
        <taxon>Fungi</taxon>
        <taxon>Dikarya</taxon>
        <taxon>Basidiomycota</taxon>
        <taxon>Agaricomycotina</taxon>
        <taxon>Agaricomycetes</taxon>
        <taxon>Polyporales</taxon>
        <taxon>Polyporaceae</taxon>
        <taxon>Trametes</taxon>
    </lineage>
</organism>
<dbReference type="GO" id="GO:0047555">
    <property type="term" value="F:3',5'-cyclic-GMP phosphodiesterase activity"/>
    <property type="evidence" value="ECO:0007669"/>
    <property type="project" value="TreeGrafter"/>
</dbReference>
<evidence type="ECO:0000313" key="3">
    <source>
        <dbReference type="Proteomes" id="UP000193067"/>
    </source>
</evidence>
<name>A0A1Y2INV0_TRAC3</name>
<evidence type="ECO:0000256" key="1">
    <source>
        <dbReference type="SAM" id="MobiDB-lite"/>
    </source>
</evidence>
<sequence>MTTFDVFAVGCGGGPYEDNLSSYFVKARDALWKDGIVAIEAGSGLGALRRLLKTRPEVFSLPTETDTSHKLAPAEVYSWIRSYLISHPHLDHLSGLVLSAGSTASTSTPVYGTQHTLETIADIFSGKIWPALASWTDEPGKPLRLSRLSPEDGYVSIADSLSVRTMVVSHGPSSPTSSSSEHPPYESSAFFLRHDPSARELLFFGDVEPDALSTHPQNRDVWRTAAPKIPDVLSALFIECSWPDGRPDEQLYGHLSPAHLTEELCNLAREVVASRARSRVTSGDESSSSSDSERPSIRRRKRLRRSDSDVQDIDVRGALSGLRVYIIHCKDDLQETYESPIHEVIAGQVRTLVDDRGLGAEIVAVEQGMLISI</sequence>
<dbReference type="AlphaFoldDB" id="A0A1Y2INV0"/>
<gene>
    <name evidence="2" type="ORF">PYCCODRAFT_1452015</name>
</gene>
<dbReference type="InterPro" id="IPR036866">
    <property type="entry name" value="RibonucZ/Hydroxyglut_hydro"/>
</dbReference>
<evidence type="ECO:0008006" key="4">
    <source>
        <dbReference type="Google" id="ProtNLM"/>
    </source>
</evidence>
<dbReference type="EMBL" id="KZ084103">
    <property type="protein sequence ID" value="OSD02796.1"/>
    <property type="molecule type" value="Genomic_DNA"/>
</dbReference>
<dbReference type="SUPFAM" id="SSF56281">
    <property type="entry name" value="Metallo-hydrolase/oxidoreductase"/>
    <property type="match status" value="1"/>
</dbReference>
<dbReference type="Gene3D" id="3.60.15.10">
    <property type="entry name" value="Ribonuclease Z/Hydroxyacylglutathione hydrolase-like"/>
    <property type="match status" value="1"/>
</dbReference>
<feature type="region of interest" description="Disordered" evidence="1">
    <location>
        <begin position="277"/>
        <end position="305"/>
    </location>
</feature>
<dbReference type="InterPro" id="IPR000396">
    <property type="entry name" value="Pdiesterase2"/>
</dbReference>
<dbReference type="Pfam" id="PF02112">
    <property type="entry name" value="PDEase_II"/>
    <property type="match status" value="1"/>
</dbReference>
<reference evidence="2 3" key="1">
    <citation type="journal article" date="2015" name="Biotechnol. Biofuels">
        <title>Enhanced degradation of softwood versus hardwood by the white-rot fungus Pycnoporus coccineus.</title>
        <authorList>
            <person name="Couturier M."/>
            <person name="Navarro D."/>
            <person name="Chevret D."/>
            <person name="Henrissat B."/>
            <person name="Piumi F."/>
            <person name="Ruiz-Duenas F.J."/>
            <person name="Martinez A.T."/>
            <person name="Grigoriev I.V."/>
            <person name="Riley R."/>
            <person name="Lipzen A."/>
            <person name="Berrin J.G."/>
            <person name="Master E.R."/>
            <person name="Rosso M.N."/>
        </authorList>
    </citation>
    <scope>NUCLEOTIDE SEQUENCE [LARGE SCALE GENOMIC DNA]</scope>
    <source>
        <strain evidence="2 3">BRFM310</strain>
    </source>
</reference>
<dbReference type="OrthoDB" id="258495at2759"/>
<dbReference type="CDD" id="cd07735">
    <property type="entry name" value="class_II_PDE_MBL-fold"/>
    <property type="match status" value="1"/>
</dbReference>
<dbReference type="GO" id="GO:0006198">
    <property type="term" value="P:cAMP catabolic process"/>
    <property type="evidence" value="ECO:0007669"/>
    <property type="project" value="InterPro"/>
</dbReference>
<feature type="compositionally biased region" description="Low complexity" evidence="1">
    <location>
        <begin position="277"/>
        <end position="290"/>
    </location>
</feature>
<evidence type="ECO:0000313" key="2">
    <source>
        <dbReference type="EMBL" id="OSD02796.1"/>
    </source>
</evidence>
<accession>A0A1Y2INV0</accession>
<feature type="compositionally biased region" description="Low complexity" evidence="1">
    <location>
        <begin position="169"/>
        <end position="188"/>
    </location>
</feature>
<dbReference type="Proteomes" id="UP000193067">
    <property type="component" value="Unassembled WGS sequence"/>
</dbReference>
<feature type="region of interest" description="Disordered" evidence="1">
    <location>
        <begin position="168"/>
        <end position="188"/>
    </location>
</feature>
<dbReference type="PANTHER" id="PTHR28283:SF1">
    <property type="entry name" value="3',5'-CYCLIC-NUCLEOTIDE PHOSPHODIESTERASE 1"/>
    <property type="match status" value="1"/>
</dbReference>
<dbReference type="STRING" id="1353009.A0A1Y2INV0"/>